<keyword evidence="2" id="KW-1185">Reference proteome</keyword>
<dbReference type="OrthoDB" id="10457373at2759"/>
<reference evidence="1 2" key="1">
    <citation type="submission" date="2015-01" db="EMBL/GenBank/DDBJ databases">
        <title>Evolution of Trichinella species and genotypes.</title>
        <authorList>
            <person name="Korhonen P.K."/>
            <person name="Edoardo P."/>
            <person name="Giuseppe L.R."/>
            <person name="Gasser R.B."/>
        </authorList>
    </citation>
    <scope>NUCLEOTIDE SEQUENCE [LARGE SCALE GENOMIC DNA]</scope>
    <source>
        <strain evidence="1">ISS3</strain>
    </source>
</reference>
<accession>A0A0V1AQY0</accession>
<protein>
    <submittedName>
        <fullName evidence="1">Uncharacterized protein</fullName>
    </submittedName>
</protein>
<comment type="caution">
    <text evidence="1">The sequence shown here is derived from an EMBL/GenBank/DDBJ whole genome shotgun (WGS) entry which is preliminary data.</text>
</comment>
<gene>
    <name evidence="1" type="ORF">T01_11605</name>
</gene>
<dbReference type="InParanoid" id="A0A0V1AQY0"/>
<dbReference type="EMBL" id="JYDH01000273">
    <property type="protein sequence ID" value="KRY27208.1"/>
    <property type="molecule type" value="Genomic_DNA"/>
</dbReference>
<proteinExistence type="predicted"/>
<name>A0A0V1AQY0_TRISP</name>
<sequence>MLMPSAFLPFFLPPNYSYNQLSQAGRPAEAQLGKNGRNNPAPGLLFKIPLCNDLLHDILFLFFFSESSRLIFSAALRLVELFQELLSLVELAFLSIPNNKVVDQCKNNHNENRVAANSQRIDSFTFVTASSLLRLMKPHVVAISVSYGKVTPSMTKQRHR</sequence>
<dbReference type="AlphaFoldDB" id="A0A0V1AQY0"/>
<evidence type="ECO:0000313" key="1">
    <source>
        <dbReference type="EMBL" id="KRY27208.1"/>
    </source>
</evidence>
<dbReference type="Proteomes" id="UP000054776">
    <property type="component" value="Unassembled WGS sequence"/>
</dbReference>
<organism evidence="1 2">
    <name type="scientific">Trichinella spiralis</name>
    <name type="common">Trichina worm</name>
    <dbReference type="NCBI Taxonomy" id="6334"/>
    <lineage>
        <taxon>Eukaryota</taxon>
        <taxon>Metazoa</taxon>
        <taxon>Ecdysozoa</taxon>
        <taxon>Nematoda</taxon>
        <taxon>Enoplea</taxon>
        <taxon>Dorylaimia</taxon>
        <taxon>Trichinellida</taxon>
        <taxon>Trichinellidae</taxon>
        <taxon>Trichinella</taxon>
    </lineage>
</organism>
<evidence type="ECO:0000313" key="2">
    <source>
        <dbReference type="Proteomes" id="UP000054776"/>
    </source>
</evidence>